<comment type="caution">
    <text evidence="1">The sequence shown here is derived from an EMBL/GenBank/DDBJ whole genome shotgun (WGS) entry which is preliminary data.</text>
</comment>
<proteinExistence type="predicted"/>
<accession>A0A818KBZ7</accession>
<name>A0A818KBZ7_9BILA</name>
<gene>
    <name evidence="1" type="ORF">KXQ929_LOCUS2569</name>
</gene>
<evidence type="ECO:0000313" key="1">
    <source>
        <dbReference type="EMBL" id="CAF3549308.1"/>
    </source>
</evidence>
<feature type="non-terminal residue" evidence="1">
    <location>
        <position position="1"/>
    </location>
</feature>
<organism evidence="1 2">
    <name type="scientific">Adineta steineri</name>
    <dbReference type="NCBI Taxonomy" id="433720"/>
    <lineage>
        <taxon>Eukaryota</taxon>
        <taxon>Metazoa</taxon>
        <taxon>Spiralia</taxon>
        <taxon>Gnathifera</taxon>
        <taxon>Rotifera</taxon>
        <taxon>Eurotatoria</taxon>
        <taxon>Bdelloidea</taxon>
        <taxon>Adinetida</taxon>
        <taxon>Adinetidae</taxon>
        <taxon>Adineta</taxon>
    </lineage>
</organism>
<evidence type="ECO:0000313" key="2">
    <source>
        <dbReference type="Proteomes" id="UP000663868"/>
    </source>
</evidence>
<dbReference type="Proteomes" id="UP000663868">
    <property type="component" value="Unassembled WGS sequence"/>
</dbReference>
<sequence length="29" mass="3215">DDQRSLQESGCWFSTIGSGNSLLMPSLER</sequence>
<reference evidence="1" key="1">
    <citation type="submission" date="2021-02" db="EMBL/GenBank/DDBJ databases">
        <authorList>
            <person name="Nowell W R."/>
        </authorList>
    </citation>
    <scope>NUCLEOTIDE SEQUENCE</scope>
</reference>
<dbReference type="EMBL" id="CAJOBB010000077">
    <property type="protein sequence ID" value="CAF3549308.1"/>
    <property type="molecule type" value="Genomic_DNA"/>
</dbReference>
<dbReference type="AlphaFoldDB" id="A0A818KBZ7"/>
<protein>
    <submittedName>
        <fullName evidence="1">Uncharacterized protein</fullName>
    </submittedName>
</protein>